<evidence type="ECO:0000313" key="1">
    <source>
        <dbReference type="EMBL" id="KAF0026079.1"/>
    </source>
</evidence>
<organism evidence="1 2">
    <name type="scientific">Scophthalmus maximus</name>
    <name type="common">Turbot</name>
    <name type="synonym">Psetta maxima</name>
    <dbReference type="NCBI Taxonomy" id="52904"/>
    <lineage>
        <taxon>Eukaryota</taxon>
        <taxon>Metazoa</taxon>
        <taxon>Chordata</taxon>
        <taxon>Craniata</taxon>
        <taxon>Vertebrata</taxon>
        <taxon>Euteleostomi</taxon>
        <taxon>Actinopterygii</taxon>
        <taxon>Neopterygii</taxon>
        <taxon>Teleostei</taxon>
        <taxon>Neoteleostei</taxon>
        <taxon>Acanthomorphata</taxon>
        <taxon>Carangaria</taxon>
        <taxon>Pleuronectiformes</taxon>
        <taxon>Pleuronectoidei</taxon>
        <taxon>Scophthalmidae</taxon>
        <taxon>Scophthalmus</taxon>
    </lineage>
</organism>
<sequence>MDASDYCALWKLPHHQWIKNIYCLCVDTLFFCILEDGSLQKAYKKPKKVLAIINEAITGESVENTSFQFDLDAISSVEYESTCW</sequence>
<accession>A0A6A4S0M6</accession>
<dbReference type="AlphaFoldDB" id="A0A6A4S0M6"/>
<gene>
    <name evidence="1" type="ORF">F2P81_020816</name>
</gene>
<protein>
    <submittedName>
        <fullName evidence="1">Uncharacterized protein</fullName>
    </submittedName>
</protein>
<proteinExistence type="predicted"/>
<dbReference type="EMBL" id="VEVO01000019">
    <property type="protein sequence ID" value="KAF0026079.1"/>
    <property type="molecule type" value="Genomic_DNA"/>
</dbReference>
<evidence type="ECO:0000313" key="2">
    <source>
        <dbReference type="Proteomes" id="UP000438429"/>
    </source>
</evidence>
<comment type="caution">
    <text evidence="1">The sequence shown here is derived from an EMBL/GenBank/DDBJ whole genome shotgun (WGS) entry which is preliminary data.</text>
</comment>
<dbReference type="Proteomes" id="UP000438429">
    <property type="component" value="Unassembled WGS sequence"/>
</dbReference>
<name>A0A6A4S0M6_SCOMX</name>
<reference evidence="1 2" key="1">
    <citation type="submission" date="2019-06" db="EMBL/GenBank/DDBJ databases">
        <title>Draft genomes of female and male turbot (Scophthalmus maximus).</title>
        <authorList>
            <person name="Xu H."/>
            <person name="Xu X.-W."/>
            <person name="Shao C."/>
            <person name="Chen S."/>
        </authorList>
    </citation>
    <scope>NUCLEOTIDE SEQUENCE [LARGE SCALE GENOMIC DNA]</scope>
    <source>
        <strain evidence="1">Ysfricsl-2016a</strain>
        <tissue evidence="1">Blood</tissue>
    </source>
</reference>